<protein>
    <submittedName>
        <fullName evidence="3">Uncharacterized protein</fullName>
    </submittedName>
</protein>
<gene>
    <name evidence="3" type="ORF">AC578_3026</name>
</gene>
<feature type="chain" id="PRO_5007806394" evidence="2">
    <location>
        <begin position="21"/>
        <end position="703"/>
    </location>
</feature>
<keyword evidence="2" id="KW-0732">Signal</keyword>
<feature type="signal peptide" evidence="2">
    <location>
        <begin position="1"/>
        <end position="20"/>
    </location>
</feature>
<feature type="compositionally biased region" description="Low complexity" evidence="1">
    <location>
        <begin position="341"/>
        <end position="355"/>
    </location>
</feature>
<dbReference type="OrthoDB" id="3646553at2759"/>
<organism evidence="3 4">
    <name type="scientific">Pseudocercospora eumusae</name>
    <dbReference type="NCBI Taxonomy" id="321146"/>
    <lineage>
        <taxon>Eukaryota</taxon>
        <taxon>Fungi</taxon>
        <taxon>Dikarya</taxon>
        <taxon>Ascomycota</taxon>
        <taxon>Pezizomycotina</taxon>
        <taxon>Dothideomycetes</taxon>
        <taxon>Dothideomycetidae</taxon>
        <taxon>Mycosphaerellales</taxon>
        <taxon>Mycosphaerellaceae</taxon>
        <taxon>Pseudocercospora</taxon>
    </lineage>
</organism>
<name>A0A139HA20_9PEZI</name>
<dbReference type="AlphaFoldDB" id="A0A139HA20"/>
<dbReference type="EMBL" id="LFZN01000097">
    <property type="protein sequence ID" value="KXS99198.1"/>
    <property type="molecule type" value="Genomic_DNA"/>
</dbReference>
<evidence type="ECO:0000256" key="2">
    <source>
        <dbReference type="SAM" id="SignalP"/>
    </source>
</evidence>
<keyword evidence="4" id="KW-1185">Reference proteome</keyword>
<proteinExistence type="predicted"/>
<dbReference type="Proteomes" id="UP000070133">
    <property type="component" value="Unassembled WGS sequence"/>
</dbReference>
<accession>A0A139HA20</accession>
<comment type="caution">
    <text evidence="3">The sequence shown here is derived from an EMBL/GenBank/DDBJ whole genome shotgun (WGS) entry which is preliminary data.</text>
</comment>
<evidence type="ECO:0000313" key="4">
    <source>
        <dbReference type="Proteomes" id="UP000070133"/>
    </source>
</evidence>
<feature type="region of interest" description="Disordered" evidence="1">
    <location>
        <begin position="333"/>
        <end position="355"/>
    </location>
</feature>
<evidence type="ECO:0000256" key="1">
    <source>
        <dbReference type="SAM" id="MobiDB-lite"/>
    </source>
</evidence>
<reference evidence="3 4" key="1">
    <citation type="submission" date="2015-07" db="EMBL/GenBank/DDBJ databases">
        <title>Comparative genomics of the Sigatoka disease complex on banana suggests a link between parallel evolutionary changes in Pseudocercospora fijiensis and Pseudocercospora eumusae and increased virulence on the banana host.</title>
        <authorList>
            <person name="Chang T.-C."/>
            <person name="Salvucci A."/>
            <person name="Crous P.W."/>
            <person name="Stergiopoulos I."/>
        </authorList>
    </citation>
    <scope>NUCLEOTIDE SEQUENCE [LARGE SCALE GENOMIC DNA]</scope>
    <source>
        <strain evidence="3 4">CBS 114824</strain>
    </source>
</reference>
<evidence type="ECO:0000313" key="3">
    <source>
        <dbReference type="EMBL" id="KXS99198.1"/>
    </source>
</evidence>
<sequence>MVRLKEIGLLLASCGLPVYGAPKTSPASAVAMVTPAPDPGFVLKAVDCVKSSTFSTDKASLVCSILPNGKRGILTIPPKEIWDEVGSVGHDKRQHIVPHTCGWVGGVVTVCVKGPRTLPENVSPYNPQPITMIDATMVQSTTSIVATTTGTARIGLAPPAAAGAAWLFTLSEDLMSEIYDISAEVCAAAKHRRMVKRQFGGVGGPAMPLACHFGSFDAQRKVTFQDRLADLLENEEVGISNMERFEEQLASAARADPSAMLEDVPEDLTLAELEAEEAVVAMPVLSQQAAMTYLVHMGIADAILASSAGTAIYMAWEVTNDAVVKALAKVKAETSTPLPQTSVEPTTTSSESSSSTLDQCAMCTASDACKLDPNEDQGQDGQHPLMPPIITGAPTSGDEPICHHHQGESGKEHWCNCPDGNRYSTTPYTYLYTYTSPKTSTATVTELCPYTEVPDPSLSYNQPSPSITPPPAVIAPKTEGYVSPTTAVPTGTAFCHAAGGDDTFAEWTIWKQPFLQAAANEFCTYLYDHPEVANPQNPFWVYKQFPALWNSNPVFNDVGFYIHYEKQACDASNQNQEVKLGGEGGLDCYAHYQWLWTTGCNAVLKNNYGDVGNDRYGPQMGYYSNCMWWGITTAEDPSKETRTPCTTVTAVTFPYVPDATVTILSATSEHSGSWPITCAPTPATTTETCWGPFCLFAFPTAVG</sequence>